<dbReference type="EMBL" id="CP036275">
    <property type="protein sequence ID" value="QDU36366.1"/>
    <property type="molecule type" value="Genomic_DNA"/>
</dbReference>
<dbReference type="AlphaFoldDB" id="A0A517Z1K1"/>
<evidence type="ECO:0000313" key="1">
    <source>
        <dbReference type="EMBL" id="QDU36366.1"/>
    </source>
</evidence>
<dbReference type="PROSITE" id="PS51257">
    <property type="entry name" value="PROKAR_LIPOPROTEIN"/>
    <property type="match status" value="1"/>
</dbReference>
<accession>A0A517Z1K1</accession>
<reference evidence="1 2" key="1">
    <citation type="submission" date="2019-02" db="EMBL/GenBank/DDBJ databases">
        <title>Deep-cultivation of Planctomycetes and their phenomic and genomic characterization uncovers novel biology.</title>
        <authorList>
            <person name="Wiegand S."/>
            <person name="Jogler M."/>
            <person name="Boedeker C."/>
            <person name="Pinto D."/>
            <person name="Vollmers J."/>
            <person name="Rivas-Marin E."/>
            <person name="Kohn T."/>
            <person name="Peeters S.H."/>
            <person name="Heuer A."/>
            <person name="Rast P."/>
            <person name="Oberbeckmann S."/>
            <person name="Bunk B."/>
            <person name="Jeske O."/>
            <person name="Meyerdierks A."/>
            <person name="Storesund J.E."/>
            <person name="Kallscheuer N."/>
            <person name="Luecker S."/>
            <person name="Lage O.M."/>
            <person name="Pohl T."/>
            <person name="Merkel B.J."/>
            <person name="Hornburger P."/>
            <person name="Mueller R.-W."/>
            <person name="Bruemmer F."/>
            <person name="Labrenz M."/>
            <person name="Spormann A.M."/>
            <person name="Op den Camp H."/>
            <person name="Overmann J."/>
            <person name="Amann R."/>
            <person name="Jetten M.S.M."/>
            <person name="Mascher T."/>
            <person name="Medema M.H."/>
            <person name="Devos D.P."/>
            <person name="Kaster A.-K."/>
            <person name="Ovreas L."/>
            <person name="Rohde M."/>
            <person name="Galperin M.Y."/>
            <person name="Jogler C."/>
        </authorList>
    </citation>
    <scope>NUCLEOTIDE SEQUENCE [LARGE SCALE GENOMIC DNA]</scope>
    <source>
        <strain evidence="1 2">Mal4</strain>
    </source>
</reference>
<organism evidence="1 2">
    <name type="scientific">Maioricimonas rarisocia</name>
    <dbReference type="NCBI Taxonomy" id="2528026"/>
    <lineage>
        <taxon>Bacteria</taxon>
        <taxon>Pseudomonadati</taxon>
        <taxon>Planctomycetota</taxon>
        <taxon>Planctomycetia</taxon>
        <taxon>Planctomycetales</taxon>
        <taxon>Planctomycetaceae</taxon>
        <taxon>Maioricimonas</taxon>
    </lineage>
</organism>
<protein>
    <submittedName>
        <fullName evidence="1">Uncharacterized protein</fullName>
    </submittedName>
</protein>
<dbReference type="KEGG" id="mri:Mal4_06510"/>
<name>A0A517Z1K1_9PLAN</name>
<proteinExistence type="predicted"/>
<evidence type="ECO:0000313" key="2">
    <source>
        <dbReference type="Proteomes" id="UP000320496"/>
    </source>
</evidence>
<keyword evidence="2" id="KW-1185">Reference proteome</keyword>
<sequence length="78" mass="8805">MNWLTMRAGMWRLGLCCGLLVGAGCSDGEAEQVQIEEERREAQAAIDEIMADPSIPEPRRQAMVERIRMEIDEPGEEE</sequence>
<gene>
    <name evidence="1" type="ORF">Mal4_06510</name>
</gene>
<dbReference type="Proteomes" id="UP000320496">
    <property type="component" value="Chromosome"/>
</dbReference>
<dbReference type="RefSeq" id="WP_145367036.1">
    <property type="nucleotide sequence ID" value="NZ_CP036275.1"/>
</dbReference>